<reference evidence="2 3" key="1">
    <citation type="submission" date="2020-10" db="EMBL/GenBank/DDBJ databases">
        <title>Connecting structure to function with the recovery of over 1000 high-quality activated sludge metagenome-assembled genomes encoding full-length rRNA genes using long-read sequencing.</title>
        <authorList>
            <person name="Singleton C.M."/>
            <person name="Petriglieri F."/>
            <person name="Kristensen J.M."/>
            <person name="Kirkegaard R.H."/>
            <person name="Michaelsen T.Y."/>
            <person name="Andersen M.H."/>
            <person name="Karst S.M."/>
            <person name="Dueholm M.S."/>
            <person name="Nielsen P.H."/>
            <person name="Albertsen M."/>
        </authorList>
    </citation>
    <scope>NUCLEOTIDE SEQUENCE [LARGE SCALE GENOMIC DNA]</scope>
    <source>
        <strain evidence="2">Ribe_18-Q3-R11-54_MAXAC.273</strain>
    </source>
</reference>
<evidence type="ECO:0000256" key="1">
    <source>
        <dbReference type="SAM" id="MobiDB-lite"/>
    </source>
</evidence>
<protein>
    <submittedName>
        <fullName evidence="2">Uncharacterized protein</fullName>
    </submittedName>
</protein>
<feature type="region of interest" description="Disordered" evidence="1">
    <location>
        <begin position="143"/>
        <end position="166"/>
    </location>
</feature>
<name>A0A9D7XN12_9BACT</name>
<comment type="caution">
    <text evidence="2">The sequence shown here is derived from an EMBL/GenBank/DDBJ whole genome shotgun (WGS) entry which is preliminary data.</text>
</comment>
<proteinExistence type="predicted"/>
<dbReference type="EMBL" id="JADKGY010000008">
    <property type="protein sequence ID" value="MBK9982869.1"/>
    <property type="molecule type" value="Genomic_DNA"/>
</dbReference>
<gene>
    <name evidence="2" type="ORF">IPP15_10695</name>
</gene>
<sequence>MNKNFIKSFGLVLSVIIAGFFTSCQKDDAATGIDNFVQLSTRGIETGFGLGMAGCYELVFPVTVQFSDGSTVEVTDYPTLKQAIRDWYIANGGRPQPNNRPTLVFPIQVINQAGEIITVDTPQAMKDLIALCMPVLGGGGHHGGGGPDSLGGGHHGGGHHGGGPGGPGGPCFTLVFPVTVSFPDGSQVVVNSPQELGQAAHDWNKNNPGQHARPEIVFPVTVTLKDGTQVVVNSKEELQAIKEACRG</sequence>
<accession>A0A9D7XN12</accession>
<evidence type="ECO:0000313" key="2">
    <source>
        <dbReference type="EMBL" id="MBK9982869.1"/>
    </source>
</evidence>
<dbReference type="PROSITE" id="PS51257">
    <property type="entry name" value="PROKAR_LIPOPROTEIN"/>
    <property type="match status" value="1"/>
</dbReference>
<dbReference type="Proteomes" id="UP000808337">
    <property type="component" value="Unassembled WGS sequence"/>
</dbReference>
<dbReference type="AlphaFoldDB" id="A0A9D7XN12"/>
<organism evidence="2 3">
    <name type="scientific">Candidatus Opimibacter skivensis</name>
    <dbReference type="NCBI Taxonomy" id="2982028"/>
    <lineage>
        <taxon>Bacteria</taxon>
        <taxon>Pseudomonadati</taxon>
        <taxon>Bacteroidota</taxon>
        <taxon>Saprospiria</taxon>
        <taxon>Saprospirales</taxon>
        <taxon>Saprospiraceae</taxon>
        <taxon>Candidatus Opimibacter</taxon>
    </lineage>
</organism>
<evidence type="ECO:0000313" key="3">
    <source>
        <dbReference type="Proteomes" id="UP000808337"/>
    </source>
</evidence>